<proteinExistence type="predicted"/>
<reference evidence="2 3" key="1">
    <citation type="submission" date="2014-04" db="EMBL/GenBank/DDBJ databases">
        <authorList>
            <consortium name="DOE Joint Genome Institute"/>
            <person name="Kuo A."/>
            <person name="Kohler A."/>
            <person name="Nagy L.G."/>
            <person name="Floudas D."/>
            <person name="Copeland A."/>
            <person name="Barry K.W."/>
            <person name="Cichocki N."/>
            <person name="Veneault-Fourrey C."/>
            <person name="LaButti K."/>
            <person name="Lindquist E.A."/>
            <person name="Lipzen A."/>
            <person name="Lundell T."/>
            <person name="Morin E."/>
            <person name="Murat C."/>
            <person name="Sun H."/>
            <person name="Tunlid A."/>
            <person name="Henrissat B."/>
            <person name="Grigoriev I.V."/>
            <person name="Hibbett D.S."/>
            <person name="Martin F."/>
            <person name="Nordberg H.P."/>
            <person name="Cantor M.N."/>
            <person name="Hua S.X."/>
        </authorList>
    </citation>
    <scope>NUCLEOTIDE SEQUENCE [LARGE SCALE GENOMIC DNA]</scope>
    <source>
        <strain evidence="2 3">LaAM-08-1</strain>
    </source>
</reference>
<dbReference type="AlphaFoldDB" id="A0A0C9XC46"/>
<protein>
    <submittedName>
        <fullName evidence="2">Uncharacterized protein</fullName>
    </submittedName>
</protein>
<evidence type="ECO:0000313" key="2">
    <source>
        <dbReference type="EMBL" id="KIJ93817.1"/>
    </source>
</evidence>
<reference evidence="3" key="2">
    <citation type="submission" date="2015-01" db="EMBL/GenBank/DDBJ databases">
        <title>Evolutionary Origins and Diversification of the Mycorrhizal Mutualists.</title>
        <authorList>
            <consortium name="DOE Joint Genome Institute"/>
            <consortium name="Mycorrhizal Genomics Consortium"/>
            <person name="Kohler A."/>
            <person name="Kuo A."/>
            <person name="Nagy L.G."/>
            <person name="Floudas D."/>
            <person name="Copeland A."/>
            <person name="Barry K.W."/>
            <person name="Cichocki N."/>
            <person name="Veneault-Fourrey C."/>
            <person name="LaButti K."/>
            <person name="Lindquist E.A."/>
            <person name="Lipzen A."/>
            <person name="Lundell T."/>
            <person name="Morin E."/>
            <person name="Murat C."/>
            <person name="Riley R."/>
            <person name="Ohm R."/>
            <person name="Sun H."/>
            <person name="Tunlid A."/>
            <person name="Henrissat B."/>
            <person name="Grigoriev I.V."/>
            <person name="Hibbett D.S."/>
            <person name="Martin F."/>
        </authorList>
    </citation>
    <scope>NUCLEOTIDE SEQUENCE [LARGE SCALE GENOMIC DNA]</scope>
    <source>
        <strain evidence="3">LaAM-08-1</strain>
    </source>
</reference>
<organism evidence="2 3">
    <name type="scientific">Laccaria amethystina LaAM-08-1</name>
    <dbReference type="NCBI Taxonomy" id="1095629"/>
    <lineage>
        <taxon>Eukaryota</taxon>
        <taxon>Fungi</taxon>
        <taxon>Dikarya</taxon>
        <taxon>Basidiomycota</taxon>
        <taxon>Agaricomycotina</taxon>
        <taxon>Agaricomycetes</taxon>
        <taxon>Agaricomycetidae</taxon>
        <taxon>Agaricales</taxon>
        <taxon>Agaricineae</taxon>
        <taxon>Hydnangiaceae</taxon>
        <taxon>Laccaria</taxon>
    </lineage>
</organism>
<keyword evidence="3" id="KW-1185">Reference proteome</keyword>
<dbReference type="STRING" id="1095629.A0A0C9XC46"/>
<dbReference type="EMBL" id="KN838822">
    <property type="protein sequence ID" value="KIJ93817.1"/>
    <property type="molecule type" value="Genomic_DNA"/>
</dbReference>
<accession>A0A0C9XC46</accession>
<dbReference type="Proteomes" id="UP000054477">
    <property type="component" value="Unassembled WGS sequence"/>
</dbReference>
<evidence type="ECO:0000256" key="1">
    <source>
        <dbReference type="SAM" id="MobiDB-lite"/>
    </source>
</evidence>
<evidence type="ECO:0000313" key="3">
    <source>
        <dbReference type="Proteomes" id="UP000054477"/>
    </source>
</evidence>
<sequence length="306" mass="34468">MNQCEPANSEDEDDNEDGDVAGLSDAAGKVLALTAQIQKSPQEPANAQQIFSAQRSPWSFRQFQSFSSSNNPGRTCPRSPSLQMEPALDNGLENLQKWYHKVDDTDVYFICLALNPNIKLAYAQNKWDQDFFNAGVQHFKELASFCLCFQDTFTYYLQFDSYYITPSLPKTNLDAEDVPGPSNGTYGHPWMQAAVQSHKDAEHMNANPQEELRMYLYNPLEQVKDIVLCNMNHSTPHLPEFGRLTGTSQHNHLTPTMFKSLQILKCTYHNGHITAATEACGHLALLLEDIEAIDMKDLDAIEEANK</sequence>
<dbReference type="OrthoDB" id="3058553at2759"/>
<feature type="compositionally biased region" description="Acidic residues" evidence="1">
    <location>
        <begin position="8"/>
        <end position="19"/>
    </location>
</feature>
<gene>
    <name evidence="2" type="ORF">K443DRAFT_12576</name>
</gene>
<feature type="region of interest" description="Disordered" evidence="1">
    <location>
        <begin position="1"/>
        <end position="24"/>
    </location>
</feature>
<dbReference type="HOGENOM" id="CLU_909326_0_0_1"/>
<name>A0A0C9XC46_9AGAR</name>